<dbReference type="PROSITE" id="PS50888">
    <property type="entry name" value="BHLH"/>
    <property type="match status" value="1"/>
</dbReference>
<organism evidence="7 8">
    <name type="scientific">Adiantum capillus-veneris</name>
    <name type="common">Maidenhair fern</name>
    <dbReference type="NCBI Taxonomy" id="13818"/>
    <lineage>
        <taxon>Eukaryota</taxon>
        <taxon>Viridiplantae</taxon>
        <taxon>Streptophyta</taxon>
        <taxon>Embryophyta</taxon>
        <taxon>Tracheophyta</taxon>
        <taxon>Polypodiopsida</taxon>
        <taxon>Polypodiidae</taxon>
        <taxon>Polypodiales</taxon>
        <taxon>Pteridineae</taxon>
        <taxon>Pteridaceae</taxon>
        <taxon>Vittarioideae</taxon>
        <taxon>Adiantum</taxon>
    </lineage>
</organism>
<name>A0A9D4UJ66_ADICA</name>
<sequence length="747" mass="81638">MVLTGIQPPENMRQTASSDRSVTKSIPIPLCSRAAAATTSQCAIGGPYTTAHPQLLQNSAFSMSGLRNDNLFIASPQRSAGSFNMVHPMRKALMLSQLTGNQTPCTSSTKIHHDGHGVLLLCTSSSPAADAGMPSSTSSSSSSYILPSLNLLGDPPLHTCQALTSHSTDHLQSCELPMQPKELVIPFLASMSASGSNVTRISSAESMSTASSGRKLSERTRFSQLTPGLQLLGKQPVNFNTINPQREKIPGSSNIVSPHASCMPKDEYNERGICSEEEYGSLACCLQGGFWAHPEGTLCDCETLFKQGDHSMQIDDMIFDIPILTTPSSATDVKISHPEVADQSAKCHSDHCMTLSNFYSSLDLITRDEAEACVFGAKPSPPVQAGGYSPVDWSVSSTVIQADDHLFINPVNRELIQGVESTNPTTVISAEPRTWSSDGGRPSLVRSCSFTIMPPTNSFCRKEEQKPSLLTRTSSLGSKMGLVQSRKRSFSASELSSDYDDHTQPELLMELGKEPGDIRPHELQDQLMHELWPAASEKQLQAKVLQQKDYKLGGIDDDEIIMHGNCMLAEKGSSLLAGRACTEEAMCWKEDNLVCGINDDEILHNQHTLSKKGIYSNIASGINHTQTTHKQVGSNKSNHLQQMKAVKQGRRRHGTATDPQSIAARTRREKFSERIRMLQSLVPNGERLDTVSMLGQTLEYIRFLQHQVWELYHGSPLSTNSTCEKWKHFMETQDHHSSGYASSATSS</sequence>
<dbReference type="Gene3D" id="4.10.280.10">
    <property type="entry name" value="Helix-loop-helix DNA-binding domain"/>
    <property type="match status" value="1"/>
</dbReference>
<evidence type="ECO:0000259" key="6">
    <source>
        <dbReference type="PROSITE" id="PS50888"/>
    </source>
</evidence>
<evidence type="ECO:0000256" key="2">
    <source>
        <dbReference type="ARBA" id="ARBA00023015"/>
    </source>
</evidence>
<feature type="region of interest" description="Disordered" evidence="5">
    <location>
        <begin position="647"/>
        <end position="669"/>
    </location>
</feature>
<dbReference type="SUPFAM" id="SSF47459">
    <property type="entry name" value="HLH, helix-loop-helix DNA-binding domain"/>
    <property type="match status" value="1"/>
</dbReference>
<comment type="subcellular location">
    <subcellularLocation>
        <location evidence="1">Nucleus</location>
    </subcellularLocation>
</comment>
<dbReference type="GO" id="GO:0005634">
    <property type="term" value="C:nucleus"/>
    <property type="evidence" value="ECO:0007669"/>
    <property type="project" value="UniProtKB-SubCell"/>
</dbReference>
<dbReference type="PANTHER" id="PTHR45914">
    <property type="entry name" value="TRANSCRIPTION FACTOR HEC3-RELATED"/>
    <property type="match status" value="1"/>
</dbReference>
<dbReference type="Proteomes" id="UP000886520">
    <property type="component" value="Chromosome 16"/>
</dbReference>
<gene>
    <name evidence="7" type="ORF">GOP47_0017216</name>
</gene>
<proteinExistence type="predicted"/>
<dbReference type="GO" id="GO:0003700">
    <property type="term" value="F:DNA-binding transcription factor activity"/>
    <property type="evidence" value="ECO:0007669"/>
    <property type="project" value="InterPro"/>
</dbReference>
<reference evidence="7" key="1">
    <citation type="submission" date="2021-01" db="EMBL/GenBank/DDBJ databases">
        <title>Adiantum capillus-veneris genome.</title>
        <authorList>
            <person name="Fang Y."/>
            <person name="Liao Q."/>
        </authorList>
    </citation>
    <scope>NUCLEOTIDE SEQUENCE</scope>
    <source>
        <strain evidence="7">H3</strain>
        <tissue evidence="7">Leaf</tissue>
    </source>
</reference>
<protein>
    <recommendedName>
        <fullName evidence="6">BHLH domain-containing protein</fullName>
    </recommendedName>
</protein>
<evidence type="ECO:0000256" key="5">
    <source>
        <dbReference type="SAM" id="MobiDB-lite"/>
    </source>
</evidence>
<dbReference type="SMART" id="SM00353">
    <property type="entry name" value="HLH"/>
    <property type="match status" value="1"/>
</dbReference>
<dbReference type="AlphaFoldDB" id="A0A9D4UJ66"/>
<evidence type="ECO:0000256" key="3">
    <source>
        <dbReference type="ARBA" id="ARBA00023163"/>
    </source>
</evidence>
<keyword evidence="2" id="KW-0805">Transcription regulation</keyword>
<keyword evidence="4" id="KW-0539">Nucleus</keyword>
<feature type="domain" description="BHLH" evidence="6">
    <location>
        <begin position="655"/>
        <end position="704"/>
    </location>
</feature>
<dbReference type="Pfam" id="PF00010">
    <property type="entry name" value="HLH"/>
    <property type="match status" value="1"/>
</dbReference>
<dbReference type="EMBL" id="JABFUD020000016">
    <property type="protein sequence ID" value="KAI5068871.1"/>
    <property type="molecule type" value="Genomic_DNA"/>
</dbReference>
<keyword evidence="8" id="KW-1185">Reference proteome</keyword>
<dbReference type="GO" id="GO:0046983">
    <property type="term" value="F:protein dimerization activity"/>
    <property type="evidence" value="ECO:0007669"/>
    <property type="project" value="InterPro"/>
</dbReference>
<accession>A0A9D4UJ66</accession>
<dbReference type="PANTHER" id="PTHR45914:SF12">
    <property type="entry name" value="TRANSCRIPTION FACTOR BHLH87"/>
    <property type="match status" value="1"/>
</dbReference>
<feature type="region of interest" description="Disordered" evidence="5">
    <location>
        <begin position="1"/>
        <end position="21"/>
    </location>
</feature>
<feature type="compositionally biased region" description="Polar residues" evidence="5">
    <location>
        <begin position="12"/>
        <end position="21"/>
    </location>
</feature>
<dbReference type="InterPro" id="IPR011598">
    <property type="entry name" value="bHLH_dom"/>
</dbReference>
<evidence type="ECO:0000256" key="4">
    <source>
        <dbReference type="ARBA" id="ARBA00023242"/>
    </source>
</evidence>
<evidence type="ECO:0000313" key="8">
    <source>
        <dbReference type="Proteomes" id="UP000886520"/>
    </source>
</evidence>
<dbReference type="InterPro" id="IPR036638">
    <property type="entry name" value="HLH_DNA-bd_sf"/>
</dbReference>
<dbReference type="InterPro" id="IPR045843">
    <property type="entry name" value="IND-like"/>
</dbReference>
<comment type="caution">
    <text evidence="7">The sequence shown here is derived from an EMBL/GenBank/DDBJ whole genome shotgun (WGS) entry which is preliminary data.</text>
</comment>
<keyword evidence="3" id="KW-0804">Transcription</keyword>
<evidence type="ECO:0000313" key="7">
    <source>
        <dbReference type="EMBL" id="KAI5068871.1"/>
    </source>
</evidence>
<dbReference type="OrthoDB" id="1987260at2759"/>
<evidence type="ECO:0000256" key="1">
    <source>
        <dbReference type="ARBA" id="ARBA00004123"/>
    </source>
</evidence>